<dbReference type="AlphaFoldDB" id="A0A9X2T203"/>
<proteinExistence type="predicted"/>
<organism evidence="1 2">
    <name type="scientific">Ancylobacter mangrovi</name>
    <dbReference type="NCBI Taxonomy" id="2972472"/>
    <lineage>
        <taxon>Bacteria</taxon>
        <taxon>Pseudomonadati</taxon>
        <taxon>Pseudomonadota</taxon>
        <taxon>Alphaproteobacteria</taxon>
        <taxon>Hyphomicrobiales</taxon>
        <taxon>Xanthobacteraceae</taxon>
        <taxon>Ancylobacter</taxon>
    </lineage>
</organism>
<protein>
    <submittedName>
        <fullName evidence="1">Uncharacterized protein</fullName>
    </submittedName>
</protein>
<evidence type="ECO:0000313" key="2">
    <source>
        <dbReference type="Proteomes" id="UP001151088"/>
    </source>
</evidence>
<dbReference type="Proteomes" id="UP001151088">
    <property type="component" value="Unassembled WGS sequence"/>
</dbReference>
<reference evidence="1" key="1">
    <citation type="submission" date="2022-08" db="EMBL/GenBank/DDBJ databases">
        <authorList>
            <person name="Li F."/>
        </authorList>
    </citation>
    <scope>NUCLEOTIDE SEQUENCE</scope>
    <source>
        <strain evidence="1">MQZ15Z-1</strain>
    </source>
</reference>
<gene>
    <name evidence="1" type="ORF">NVS89_09530</name>
</gene>
<name>A0A9X2T203_9HYPH</name>
<accession>A0A9X2T203</accession>
<sequence length="79" mass="8918">MFERSAEFAGKAAVRYEYETYHPVRRACFGTSAVCLWGGKVLKSRRPLRGAHIIVAPHTNGKYRSRTVVNFPVHILATN</sequence>
<dbReference type="RefSeq" id="WP_258732732.1">
    <property type="nucleotide sequence ID" value="NZ_JANTHY010000003.1"/>
</dbReference>
<dbReference type="EMBL" id="JANTHZ010000003">
    <property type="protein sequence ID" value="MCS0495337.1"/>
    <property type="molecule type" value="Genomic_DNA"/>
</dbReference>
<evidence type="ECO:0000313" key="1">
    <source>
        <dbReference type="EMBL" id="MCS0495337.1"/>
    </source>
</evidence>
<keyword evidence="2" id="KW-1185">Reference proteome</keyword>
<comment type="caution">
    <text evidence="1">The sequence shown here is derived from an EMBL/GenBank/DDBJ whole genome shotgun (WGS) entry which is preliminary data.</text>
</comment>